<name>A0AAE0VJ39_9BIVA</name>
<comment type="caution">
    <text evidence="1">The sequence shown here is derived from an EMBL/GenBank/DDBJ whole genome shotgun (WGS) entry which is preliminary data.</text>
</comment>
<reference evidence="1" key="1">
    <citation type="journal article" date="2021" name="Genome Biol. Evol.">
        <title>A High-Quality Reference Genome for a Parasitic Bivalve with Doubly Uniparental Inheritance (Bivalvia: Unionida).</title>
        <authorList>
            <person name="Smith C.H."/>
        </authorList>
    </citation>
    <scope>NUCLEOTIDE SEQUENCE</scope>
    <source>
        <strain evidence="1">CHS0354</strain>
    </source>
</reference>
<protein>
    <submittedName>
        <fullName evidence="1">Uncharacterized protein</fullName>
    </submittedName>
</protein>
<dbReference type="AlphaFoldDB" id="A0AAE0VJ39"/>
<proteinExistence type="predicted"/>
<keyword evidence="2" id="KW-1185">Reference proteome</keyword>
<dbReference type="EMBL" id="JAEAOA010000635">
    <property type="protein sequence ID" value="KAK3578747.1"/>
    <property type="molecule type" value="Genomic_DNA"/>
</dbReference>
<evidence type="ECO:0000313" key="1">
    <source>
        <dbReference type="EMBL" id="KAK3578747.1"/>
    </source>
</evidence>
<evidence type="ECO:0000313" key="2">
    <source>
        <dbReference type="Proteomes" id="UP001195483"/>
    </source>
</evidence>
<dbReference type="Proteomes" id="UP001195483">
    <property type="component" value="Unassembled WGS sequence"/>
</dbReference>
<organism evidence="1 2">
    <name type="scientific">Potamilus streckersoni</name>
    <dbReference type="NCBI Taxonomy" id="2493646"/>
    <lineage>
        <taxon>Eukaryota</taxon>
        <taxon>Metazoa</taxon>
        <taxon>Spiralia</taxon>
        <taxon>Lophotrochozoa</taxon>
        <taxon>Mollusca</taxon>
        <taxon>Bivalvia</taxon>
        <taxon>Autobranchia</taxon>
        <taxon>Heteroconchia</taxon>
        <taxon>Palaeoheterodonta</taxon>
        <taxon>Unionida</taxon>
        <taxon>Unionoidea</taxon>
        <taxon>Unionidae</taxon>
        <taxon>Ambleminae</taxon>
        <taxon>Lampsilini</taxon>
        <taxon>Potamilus</taxon>
    </lineage>
</organism>
<sequence>MDKENVTRPHRRTALVAKELAPYNIENCGLELNQSRPWYQLNSSKAVSDLPVDINVDTNEIADTYQPQTSGRNHKRLRLYPDEPNYTSNGLQRPTGCDYGRWNDILVKHGVGKIELKRPALTQQMRRILPPYRKLNVENGEQTHEHLYAPISRRWHFK</sequence>
<reference evidence="1" key="3">
    <citation type="submission" date="2023-05" db="EMBL/GenBank/DDBJ databases">
        <authorList>
            <person name="Smith C.H."/>
        </authorList>
    </citation>
    <scope>NUCLEOTIDE SEQUENCE</scope>
    <source>
        <strain evidence="1">CHS0354</strain>
        <tissue evidence="1">Mantle</tissue>
    </source>
</reference>
<reference evidence="1" key="2">
    <citation type="journal article" date="2021" name="Genome Biol. Evol.">
        <title>Developing a high-quality reference genome for a parasitic bivalve with doubly uniparental inheritance (Bivalvia: Unionida).</title>
        <authorList>
            <person name="Smith C.H."/>
        </authorList>
    </citation>
    <scope>NUCLEOTIDE SEQUENCE</scope>
    <source>
        <strain evidence="1">CHS0354</strain>
        <tissue evidence="1">Mantle</tissue>
    </source>
</reference>
<accession>A0AAE0VJ39</accession>
<gene>
    <name evidence="1" type="ORF">CHS0354_010130</name>
</gene>